<feature type="non-terminal residue" evidence="1">
    <location>
        <position position="95"/>
    </location>
</feature>
<dbReference type="Proteomes" id="UP000837857">
    <property type="component" value="Chromosome 5"/>
</dbReference>
<evidence type="ECO:0000313" key="2">
    <source>
        <dbReference type="Proteomes" id="UP000837857"/>
    </source>
</evidence>
<evidence type="ECO:0000313" key="1">
    <source>
        <dbReference type="EMBL" id="CAH2068673.1"/>
    </source>
</evidence>
<reference evidence="1" key="1">
    <citation type="submission" date="2022-03" db="EMBL/GenBank/DDBJ databases">
        <authorList>
            <person name="Martin H S."/>
        </authorList>
    </citation>
    <scope>NUCLEOTIDE SEQUENCE</scope>
</reference>
<sequence>MRSDRRELGIVVFPGGARLGGIPCPYAAARATWLFRDASLRASGYIPWTARARARTVLFLPMLFHRVARRLIARGSAIRDSYEGTYTDVARLQFK</sequence>
<keyword evidence="2" id="KW-1185">Reference proteome</keyword>
<accession>A0ABN8J445</accession>
<name>A0ABN8J445_9NEOP</name>
<protein>
    <submittedName>
        <fullName evidence="1">Uncharacterized protein</fullName>
    </submittedName>
</protein>
<gene>
    <name evidence="1" type="ORF">IPOD504_LOCUS14489</name>
</gene>
<proteinExistence type="predicted"/>
<dbReference type="EMBL" id="OW152817">
    <property type="protein sequence ID" value="CAH2068673.1"/>
    <property type="molecule type" value="Genomic_DNA"/>
</dbReference>
<organism evidence="1 2">
    <name type="scientific">Iphiclides podalirius</name>
    <name type="common">scarce swallowtail</name>
    <dbReference type="NCBI Taxonomy" id="110791"/>
    <lineage>
        <taxon>Eukaryota</taxon>
        <taxon>Metazoa</taxon>
        <taxon>Ecdysozoa</taxon>
        <taxon>Arthropoda</taxon>
        <taxon>Hexapoda</taxon>
        <taxon>Insecta</taxon>
        <taxon>Pterygota</taxon>
        <taxon>Neoptera</taxon>
        <taxon>Endopterygota</taxon>
        <taxon>Lepidoptera</taxon>
        <taxon>Glossata</taxon>
        <taxon>Ditrysia</taxon>
        <taxon>Papilionoidea</taxon>
        <taxon>Papilionidae</taxon>
        <taxon>Papilioninae</taxon>
        <taxon>Iphiclides</taxon>
    </lineage>
</organism>